<evidence type="ECO:0000313" key="2">
    <source>
        <dbReference type="EMBL" id="CAJ1388331.1"/>
    </source>
</evidence>
<sequence length="132" mass="14764">MDGGWALDPSDPLLTVEEAAVDEKGRLRKPAYVKFTELFNQEPRDRSQHPMPEAPGTRAAETKNSSMRCWEDAKGAGWVAVGKGTSAWFSLSTWKSWRLCFLLAQLQQSLWERNAGKRAAEVVEVSPVKITD</sequence>
<evidence type="ECO:0000256" key="1">
    <source>
        <dbReference type="SAM" id="MobiDB-lite"/>
    </source>
</evidence>
<evidence type="ECO:0000313" key="3">
    <source>
        <dbReference type="Proteomes" id="UP001178507"/>
    </source>
</evidence>
<keyword evidence="3" id="KW-1185">Reference proteome</keyword>
<gene>
    <name evidence="2" type="ORF">EVOR1521_LOCUS14227</name>
</gene>
<name>A0AA36IID2_9DINO</name>
<proteinExistence type="predicted"/>
<protein>
    <submittedName>
        <fullName evidence="2">Uncharacterized protein</fullName>
    </submittedName>
</protein>
<dbReference type="Proteomes" id="UP001178507">
    <property type="component" value="Unassembled WGS sequence"/>
</dbReference>
<reference evidence="2" key="1">
    <citation type="submission" date="2023-08" db="EMBL/GenBank/DDBJ databases">
        <authorList>
            <person name="Chen Y."/>
            <person name="Shah S."/>
            <person name="Dougan E. K."/>
            <person name="Thang M."/>
            <person name="Chan C."/>
        </authorList>
    </citation>
    <scope>NUCLEOTIDE SEQUENCE</scope>
</reference>
<dbReference type="AlphaFoldDB" id="A0AA36IID2"/>
<feature type="region of interest" description="Disordered" evidence="1">
    <location>
        <begin position="39"/>
        <end position="66"/>
    </location>
</feature>
<dbReference type="EMBL" id="CAUJNA010001668">
    <property type="protein sequence ID" value="CAJ1388331.1"/>
    <property type="molecule type" value="Genomic_DNA"/>
</dbReference>
<comment type="caution">
    <text evidence="2">The sequence shown here is derived from an EMBL/GenBank/DDBJ whole genome shotgun (WGS) entry which is preliminary data.</text>
</comment>
<accession>A0AA36IID2</accession>
<organism evidence="2 3">
    <name type="scientific">Effrenium voratum</name>
    <dbReference type="NCBI Taxonomy" id="2562239"/>
    <lineage>
        <taxon>Eukaryota</taxon>
        <taxon>Sar</taxon>
        <taxon>Alveolata</taxon>
        <taxon>Dinophyceae</taxon>
        <taxon>Suessiales</taxon>
        <taxon>Symbiodiniaceae</taxon>
        <taxon>Effrenium</taxon>
    </lineage>
</organism>